<dbReference type="PIRSF" id="PIRSF005572">
    <property type="entry name" value="NifS"/>
    <property type="match status" value="1"/>
</dbReference>
<keyword evidence="7" id="KW-0663">Pyridoxal phosphate</keyword>
<dbReference type="Gene3D" id="1.10.260.50">
    <property type="match status" value="1"/>
</dbReference>
<dbReference type="SUPFAM" id="SSF53383">
    <property type="entry name" value="PLP-dependent transferases"/>
    <property type="match status" value="1"/>
</dbReference>
<dbReference type="InterPro" id="IPR016454">
    <property type="entry name" value="Cysteine_dSase"/>
</dbReference>
<dbReference type="GO" id="GO:0051536">
    <property type="term" value="F:iron-sulfur cluster binding"/>
    <property type="evidence" value="ECO:0007669"/>
    <property type="project" value="UniProtKB-KW"/>
</dbReference>
<gene>
    <name evidence="12" type="ORF">FHS83_002743</name>
</gene>
<organism evidence="12 13">
    <name type="scientific">Rhizomicrobium palustre</name>
    <dbReference type="NCBI Taxonomy" id="189966"/>
    <lineage>
        <taxon>Bacteria</taxon>
        <taxon>Pseudomonadati</taxon>
        <taxon>Pseudomonadota</taxon>
        <taxon>Alphaproteobacteria</taxon>
        <taxon>Micropepsales</taxon>
        <taxon>Micropepsaceae</taxon>
        <taxon>Rhizomicrobium</taxon>
    </lineage>
</organism>
<dbReference type="Gene3D" id="3.90.1150.10">
    <property type="entry name" value="Aspartate Aminotransferase, domain 1"/>
    <property type="match status" value="1"/>
</dbReference>
<dbReference type="PANTHER" id="PTHR11601:SF34">
    <property type="entry name" value="CYSTEINE DESULFURASE"/>
    <property type="match status" value="1"/>
</dbReference>
<dbReference type="AlphaFoldDB" id="A0A846N1S2"/>
<evidence type="ECO:0000313" key="13">
    <source>
        <dbReference type="Proteomes" id="UP000570514"/>
    </source>
</evidence>
<evidence type="ECO:0000256" key="5">
    <source>
        <dbReference type="ARBA" id="ARBA00022679"/>
    </source>
</evidence>
<dbReference type="InterPro" id="IPR015422">
    <property type="entry name" value="PyrdxlP-dep_Trfase_small"/>
</dbReference>
<evidence type="ECO:0000256" key="2">
    <source>
        <dbReference type="ARBA" id="ARBA00003120"/>
    </source>
</evidence>
<evidence type="ECO:0000256" key="7">
    <source>
        <dbReference type="ARBA" id="ARBA00022898"/>
    </source>
</evidence>
<evidence type="ECO:0000256" key="8">
    <source>
        <dbReference type="ARBA" id="ARBA00023004"/>
    </source>
</evidence>
<evidence type="ECO:0000256" key="9">
    <source>
        <dbReference type="ARBA" id="ARBA00023014"/>
    </source>
</evidence>
<dbReference type="RefSeq" id="WP_167083516.1">
    <property type="nucleotide sequence ID" value="NZ_BAAADC010000001.1"/>
</dbReference>
<keyword evidence="9" id="KW-0411">Iron-sulfur</keyword>
<dbReference type="InterPro" id="IPR015424">
    <property type="entry name" value="PyrdxlP-dep_Trfase"/>
</dbReference>
<dbReference type="InterPro" id="IPR015421">
    <property type="entry name" value="PyrdxlP-dep_Trfase_major"/>
</dbReference>
<comment type="catalytic activity">
    <reaction evidence="10">
        <text>(sulfur carrier)-H + L-cysteine = (sulfur carrier)-SH + L-alanine</text>
        <dbReference type="Rhea" id="RHEA:43892"/>
        <dbReference type="Rhea" id="RHEA-COMP:14737"/>
        <dbReference type="Rhea" id="RHEA-COMP:14739"/>
        <dbReference type="ChEBI" id="CHEBI:29917"/>
        <dbReference type="ChEBI" id="CHEBI:35235"/>
        <dbReference type="ChEBI" id="CHEBI:57972"/>
        <dbReference type="ChEBI" id="CHEBI:64428"/>
        <dbReference type="EC" id="2.8.1.7"/>
    </reaction>
</comment>
<evidence type="ECO:0000259" key="11">
    <source>
        <dbReference type="Pfam" id="PF00266"/>
    </source>
</evidence>
<comment type="caution">
    <text evidence="12">The sequence shown here is derived from an EMBL/GenBank/DDBJ whole genome shotgun (WGS) entry which is preliminary data.</text>
</comment>
<evidence type="ECO:0000256" key="1">
    <source>
        <dbReference type="ARBA" id="ARBA00001933"/>
    </source>
</evidence>
<sequence>MAYLDYNATSPLRAEAKVAAERAFALGGNASSVHASGRAARALIEEARQNVAALGGARAEEVIFTSGATESNALALWGAVMGSLEARDAAKDATARITRLFVSAIEHPAVLENAKAVAERFAGLRLEFIPVRTNGVVDLDALKDLLREGKGRALVALMAANNETGVVQPVDEVLTLVRAEGALLLVDAVQAAGKIALPAADYLTLSAHKLGGLQGAGALIVRTGIPYAPLITGGGQERGARAGTENLAGIAAFGAAATAAAQENVTPVLRDRFEAGLRKIAQEVTIFGVESLRLPNTSNFSLAPIPAETALMALDLDGVMLSSGAACSSGKVKRSHVLAAMGISEDVGACALRASFGWNSTEADVDAALSSISKLVARRRAAA</sequence>
<evidence type="ECO:0000256" key="6">
    <source>
        <dbReference type="ARBA" id="ARBA00022723"/>
    </source>
</evidence>
<feature type="domain" description="Aminotransferase class V" evidence="11">
    <location>
        <begin position="3"/>
        <end position="367"/>
    </location>
</feature>
<proteinExistence type="inferred from homology"/>
<dbReference type="InterPro" id="IPR000192">
    <property type="entry name" value="Aminotrans_V_dom"/>
</dbReference>
<accession>A0A846N1S2</accession>
<keyword evidence="13" id="KW-1185">Reference proteome</keyword>
<dbReference type="EMBL" id="JAASRM010000001">
    <property type="protein sequence ID" value="NIK89425.1"/>
    <property type="molecule type" value="Genomic_DNA"/>
</dbReference>
<keyword evidence="5 12" id="KW-0808">Transferase</keyword>
<comment type="similarity">
    <text evidence="3">Belongs to the class-V pyridoxal-phosphate-dependent aminotransferase family. NifS/IscS subfamily.</text>
</comment>
<comment type="cofactor">
    <cofactor evidence="1">
        <name>pyridoxal 5'-phosphate</name>
        <dbReference type="ChEBI" id="CHEBI:597326"/>
    </cofactor>
</comment>
<name>A0A846N1S2_9PROT</name>
<evidence type="ECO:0000256" key="3">
    <source>
        <dbReference type="ARBA" id="ARBA00006490"/>
    </source>
</evidence>
<evidence type="ECO:0000256" key="4">
    <source>
        <dbReference type="ARBA" id="ARBA00013558"/>
    </source>
</evidence>
<dbReference type="GO" id="GO:0046872">
    <property type="term" value="F:metal ion binding"/>
    <property type="evidence" value="ECO:0007669"/>
    <property type="project" value="UniProtKB-KW"/>
</dbReference>
<dbReference type="Proteomes" id="UP000570514">
    <property type="component" value="Unassembled WGS sequence"/>
</dbReference>
<comment type="function">
    <text evidence="2">Catalyzes the removal of elemental sulfur atoms from cysteine to produce alanine. Seems to participate in the biosynthesis of the nitrogenase metalloclusters by providing the inorganic sulfur required for the Fe-S core formation.</text>
</comment>
<evidence type="ECO:0000256" key="10">
    <source>
        <dbReference type="ARBA" id="ARBA00050776"/>
    </source>
</evidence>
<dbReference type="Gene3D" id="3.40.640.10">
    <property type="entry name" value="Type I PLP-dependent aspartate aminotransferase-like (Major domain)"/>
    <property type="match status" value="1"/>
</dbReference>
<keyword evidence="6" id="KW-0479">Metal-binding</keyword>
<protein>
    <recommendedName>
        <fullName evidence="4">Cysteine desulfurase</fullName>
    </recommendedName>
</protein>
<evidence type="ECO:0000313" key="12">
    <source>
        <dbReference type="EMBL" id="NIK89425.1"/>
    </source>
</evidence>
<reference evidence="12 13" key="1">
    <citation type="submission" date="2020-03" db="EMBL/GenBank/DDBJ databases">
        <title>Genomic Encyclopedia of Type Strains, Phase IV (KMG-IV): sequencing the most valuable type-strain genomes for metagenomic binning, comparative biology and taxonomic classification.</title>
        <authorList>
            <person name="Goeker M."/>
        </authorList>
    </citation>
    <scope>NUCLEOTIDE SEQUENCE [LARGE SCALE GENOMIC DNA]</scope>
    <source>
        <strain evidence="12 13">DSM 19867</strain>
    </source>
</reference>
<keyword evidence="8" id="KW-0408">Iron</keyword>
<dbReference type="Pfam" id="PF00266">
    <property type="entry name" value="Aminotran_5"/>
    <property type="match status" value="1"/>
</dbReference>
<dbReference type="PANTHER" id="PTHR11601">
    <property type="entry name" value="CYSTEINE DESULFURYLASE FAMILY MEMBER"/>
    <property type="match status" value="1"/>
</dbReference>
<dbReference type="GO" id="GO:0031071">
    <property type="term" value="F:cysteine desulfurase activity"/>
    <property type="evidence" value="ECO:0007669"/>
    <property type="project" value="UniProtKB-EC"/>
</dbReference>